<keyword evidence="3" id="KW-1185">Reference proteome</keyword>
<sequence>MDALASSAEGFTHVRVIVGMVLGLSLARLVNGLTRFVQHPGSVKIYPIHLGWAFFLLVTIIHFWWYEFHLRLVPQWNFQVYFFLIVYTMLYAALTALLFPDQITDYQGYEHYFEARKRWFYGVLALTFIFDIGDTLIKGQDYFASLGTEYILRQCLFAAAAITAMFVKGRRFQLVFLVVGAIYQISWIIRVYDLL</sequence>
<keyword evidence="1" id="KW-0472">Membrane</keyword>
<evidence type="ECO:0000313" key="3">
    <source>
        <dbReference type="Proteomes" id="UP000477849"/>
    </source>
</evidence>
<feature type="transmembrane region" description="Helical" evidence="1">
    <location>
        <begin position="45"/>
        <end position="66"/>
    </location>
</feature>
<keyword evidence="1" id="KW-1133">Transmembrane helix</keyword>
<proteinExistence type="predicted"/>
<feature type="transmembrane region" description="Helical" evidence="1">
    <location>
        <begin position="174"/>
        <end position="192"/>
    </location>
</feature>
<dbReference type="Proteomes" id="UP000477849">
    <property type="component" value="Unassembled WGS sequence"/>
</dbReference>
<feature type="transmembrane region" description="Helical" evidence="1">
    <location>
        <begin position="12"/>
        <end position="33"/>
    </location>
</feature>
<comment type="caution">
    <text evidence="2">The sequence shown here is derived from an EMBL/GenBank/DDBJ whole genome shotgun (WGS) entry which is preliminary data.</text>
</comment>
<accession>A0A6M1S9Q4</accession>
<evidence type="ECO:0000256" key="1">
    <source>
        <dbReference type="SAM" id="Phobius"/>
    </source>
</evidence>
<keyword evidence="1" id="KW-0812">Transmembrane</keyword>
<dbReference type="RefSeq" id="WP_163897896.1">
    <property type="nucleotide sequence ID" value="NZ_CP048425.1"/>
</dbReference>
<feature type="transmembrane region" description="Helical" evidence="1">
    <location>
        <begin position="119"/>
        <end position="138"/>
    </location>
</feature>
<dbReference type="EMBL" id="JAAKZH010000007">
    <property type="protein sequence ID" value="NGO65880.1"/>
    <property type="molecule type" value="Genomic_DNA"/>
</dbReference>
<evidence type="ECO:0000313" key="2">
    <source>
        <dbReference type="EMBL" id="NGO65880.1"/>
    </source>
</evidence>
<gene>
    <name evidence="2" type="ORF">G6N76_19580</name>
</gene>
<reference evidence="2 3" key="1">
    <citation type="submission" date="2020-02" db="EMBL/GenBank/DDBJ databases">
        <title>Genome sequence of the type strain CCBAU10050 of Rhizobium daejeonense.</title>
        <authorList>
            <person name="Gao J."/>
            <person name="Sun J."/>
        </authorList>
    </citation>
    <scope>NUCLEOTIDE SEQUENCE [LARGE SCALE GENOMIC DNA]</scope>
    <source>
        <strain evidence="2 3">CCBAU10050</strain>
    </source>
</reference>
<feature type="transmembrane region" description="Helical" evidence="1">
    <location>
        <begin position="150"/>
        <end position="167"/>
    </location>
</feature>
<dbReference type="AlphaFoldDB" id="A0A6M1S9Q4"/>
<protein>
    <submittedName>
        <fullName evidence="2">Uncharacterized protein</fullName>
    </submittedName>
</protein>
<organism evidence="2 3">
    <name type="scientific">Rhizobium daejeonense</name>
    <dbReference type="NCBI Taxonomy" id="240521"/>
    <lineage>
        <taxon>Bacteria</taxon>
        <taxon>Pseudomonadati</taxon>
        <taxon>Pseudomonadota</taxon>
        <taxon>Alphaproteobacteria</taxon>
        <taxon>Hyphomicrobiales</taxon>
        <taxon>Rhizobiaceae</taxon>
        <taxon>Rhizobium/Agrobacterium group</taxon>
        <taxon>Rhizobium</taxon>
    </lineage>
</organism>
<name>A0A6M1S9Q4_9HYPH</name>
<feature type="transmembrane region" description="Helical" evidence="1">
    <location>
        <begin position="78"/>
        <end position="99"/>
    </location>
</feature>